<proteinExistence type="predicted"/>
<dbReference type="EMBL" id="MU275926">
    <property type="protein sequence ID" value="KAI0046415.1"/>
    <property type="molecule type" value="Genomic_DNA"/>
</dbReference>
<keyword evidence="1" id="KW-0378">Hydrolase</keyword>
<evidence type="ECO:0000313" key="2">
    <source>
        <dbReference type="Proteomes" id="UP000814033"/>
    </source>
</evidence>
<accession>A0ACB8RQW2</accession>
<protein>
    <submittedName>
        <fullName evidence="1">Family S53 protease</fullName>
    </submittedName>
</protein>
<evidence type="ECO:0000313" key="1">
    <source>
        <dbReference type="EMBL" id="KAI0046415.1"/>
    </source>
</evidence>
<organism evidence="1 2">
    <name type="scientific">Auriscalpium vulgare</name>
    <dbReference type="NCBI Taxonomy" id="40419"/>
    <lineage>
        <taxon>Eukaryota</taxon>
        <taxon>Fungi</taxon>
        <taxon>Dikarya</taxon>
        <taxon>Basidiomycota</taxon>
        <taxon>Agaricomycotina</taxon>
        <taxon>Agaricomycetes</taxon>
        <taxon>Russulales</taxon>
        <taxon>Auriscalpiaceae</taxon>
        <taxon>Auriscalpium</taxon>
    </lineage>
</organism>
<dbReference type="Proteomes" id="UP000814033">
    <property type="component" value="Unassembled WGS sequence"/>
</dbReference>
<keyword evidence="2" id="KW-1185">Reference proteome</keyword>
<sequence>MVKLSLLLLVIAAALALASPLGRELVVHERLNSVPHGFTAHGPAPQDKVLHLRLALVGKNPTGIEDELMEISTPGNPRYQQFLSKEEVEAFAAPTQETLTAVNAYLAEHGVTAKPASPAGDWLSIDVPVAKANELFGAQFTTFTHAASGSTSVRTLEYSIPANLQGHLDFVHPTIMFSSPLSKPPVITISRPNVAPQGNLTSDAVPASCTPYITPACLQALYGIPAAPASGTTNNTLAVSGFIGQYANRLDLSTFLSYARPDMSSGTSFTDASVDGGTNPQGKSNAGVEANLDTQYTVGVATGVPVSFISVGGDSTDGVFGFLDIVNYLGSLASVPTTFTTSYGADEYELTAGIAAKLCDAYAQLGARGTSIFFSSGDGGVSGSQSQSCTTFVPTFPSGCPYLTSVGGTSGVPETAWAYSSGGFSNIFSRPTYQSSAVSTYLTQLNTTYRGLYNASSRAYPDVAAQGDNVLIAYQGGFALVAGTSCSSPIFASFIALINDQLITAGKPPLGFLNPLLYAAPARVFNNITTGSNPGCGTSGFPAAAGWNPVTGLGTPNFAAFRTYVGLP</sequence>
<reference evidence="1" key="2">
    <citation type="journal article" date="2022" name="New Phytol.">
        <title>Evolutionary transition to the ectomycorrhizal habit in the genomes of a hyperdiverse lineage of mushroom-forming fungi.</title>
        <authorList>
            <person name="Looney B."/>
            <person name="Miyauchi S."/>
            <person name="Morin E."/>
            <person name="Drula E."/>
            <person name="Courty P.E."/>
            <person name="Kohler A."/>
            <person name="Kuo A."/>
            <person name="LaButti K."/>
            <person name="Pangilinan J."/>
            <person name="Lipzen A."/>
            <person name="Riley R."/>
            <person name="Andreopoulos W."/>
            <person name="He G."/>
            <person name="Johnson J."/>
            <person name="Nolan M."/>
            <person name="Tritt A."/>
            <person name="Barry K.W."/>
            <person name="Grigoriev I.V."/>
            <person name="Nagy L.G."/>
            <person name="Hibbett D."/>
            <person name="Henrissat B."/>
            <person name="Matheny P.B."/>
            <person name="Labbe J."/>
            <person name="Martin F.M."/>
        </authorList>
    </citation>
    <scope>NUCLEOTIDE SEQUENCE</scope>
    <source>
        <strain evidence="1">FP105234-sp</strain>
    </source>
</reference>
<gene>
    <name evidence="1" type="ORF">FA95DRAFT_1542595</name>
</gene>
<name>A0ACB8RQW2_9AGAM</name>
<comment type="caution">
    <text evidence="1">The sequence shown here is derived from an EMBL/GenBank/DDBJ whole genome shotgun (WGS) entry which is preliminary data.</text>
</comment>
<reference evidence="1" key="1">
    <citation type="submission" date="2021-02" db="EMBL/GenBank/DDBJ databases">
        <authorList>
            <consortium name="DOE Joint Genome Institute"/>
            <person name="Ahrendt S."/>
            <person name="Looney B.P."/>
            <person name="Miyauchi S."/>
            <person name="Morin E."/>
            <person name="Drula E."/>
            <person name="Courty P.E."/>
            <person name="Chicoki N."/>
            <person name="Fauchery L."/>
            <person name="Kohler A."/>
            <person name="Kuo A."/>
            <person name="Labutti K."/>
            <person name="Pangilinan J."/>
            <person name="Lipzen A."/>
            <person name="Riley R."/>
            <person name="Andreopoulos W."/>
            <person name="He G."/>
            <person name="Johnson J."/>
            <person name="Barry K.W."/>
            <person name="Grigoriev I.V."/>
            <person name="Nagy L."/>
            <person name="Hibbett D."/>
            <person name="Henrissat B."/>
            <person name="Matheny P.B."/>
            <person name="Labbe J."/>
            <person name="Martin F."/>
        </authorList>
    </citation>
    <scope>NUCLEOTIDE SEQUENCE</scope>
    <source>
        <strain evidence="1">FP105234-sp</strain>
    </source>
</reference>
<keyword evidence="1" id="KW-0645">Protease</keyword>